<comment type="similarity">
    <text evidence="1 10">Belongs to the MPI phosphatase family.</text>
</comment>
<dbReference type="SUPFAM" id="SSF52821">
    <property type="entry name" value="Rhodanese/Cell cycle control phosphatase"/>
    <property type="match status" value="1"/>
</dbReference>
<keyword evidence="4 10" id="KW-0498">Mitosis</keyword>
<feature type="compositionally biased region" description="Low complexity" evidence="11">
    <location>
        <begin position="338"/>
        <end position="350"/>
    </location>
</feature>
<reference evidence="13 14" key="1">
    <citation type="journal article" date="2019" name="Nat. Ecol. Evol.">
        <title>Megaphylogeny resolves global patterns of mushroom evolution.</title>
        <authorList>
            <person name="Varga T."/>
            <person name="Krizsan K."/>
            <person name="Foldi C."/>
            <person name="Dima B."/>
            <person name="Sanchez-Garcia M."/>
            <person name="Sanchez-Ramirez S."/>
            <person name="Szollosi G.J."/>
            <person name="Szarkandi J.G."/>
            <person name="Papp V."/>
            <person name="Albert L."/>
            <person name="Andreopoulos W."/>
            <person name="Angelini C."/>
            <person name="Antonin V."/>
            <person name="Barry K.W."/>
            <person name="Bougher N.L."/>
            <person name="Buchanan P."/>
            <person name="Buyck B."/>
            <person name="Bense V."/>
            <person name="Catcheside P."/>
            <person name="Chovatia M."/>
            <person name="Cooper J."/>
            <person name="Damon W."/>
            <person name="Desjardin D."/>
            <person name="Finy P."/>
            <person name="Geml J."/>
            <person name="Haridas S."/>
            <person name="Hughes K."/>
            <person name="Justo A."/>
            <person name="Karasinski D."/>
            <person name="Kautmanova I."/>
            <person name="Kiss B."/>
            <person name="Kocsube S."/>
            <person name="Kotiranta H."/>
            <person name="LaButti K.M."/>
            <person name="Lechner B.E."/>
            <person name="Liimatainen K."/>
            <person name="Lipzen A."/>
            <person name="Lukacs Z."/>
            <person name="Mihaltcheva S."/>
            <person name="Morgado L.N."/>
            <person name="Niskanen T."/>
            <person name="Noordeloos M.E."/>
            <person name="Ohm R.A."/>
            <person name="Ortiz-Santana B."/>
            <person name="Ovrebo C."/>
            <person name="Racz N."/>
            <person name="Riley R."/>
            <person name="Savchenko A."/>
            <person name="Shiryaev A."/>
            <person name="Soop K."/>
            <person name="Spirin V."/>
            <person name="Szebenyi C."/>
            <person name="Tomsovsky M."/>
            <person name="Tulloss R.E."/>
            <person name="Uehling J."/>
            <person name="Grigoriev I.V."/>
            <person name="Vagvolgyi C."/>
            <person name="Papp T."/>
            <person name="Martin F.M."/>
            <person name="Miettinen O."/>
            <person name="Hibbett D.S."/>
            <person name="Nagy L.G."/>
        </authorList>
    </citation>
    <scope>NUCLEOTIDE SEQUENCE [LARGE SCALE GENOMIC DNA]</scope>
    <source>
        <strain evidence="13 14">OMC1185</strain>
    </source>
</reference>
<accession>A0A5C3NCW5</accession>
<feature type="compositionally biased region" description="Polar residues" evidence="11">
    <location>
        <begin position="150"/>
        <end position="167"/>
    </location>
</feature>
<dbReference type="FunFam" id="3.40.250.10:FF:000021">
    <property type="entry name" value="M-phase inducer phosphatase cdc-25.2"/>
    <property type="match status" value="1"/>
</dbReference>
<keyword evidence="7 10" id="KW-0131">Cell cycle</keyword>
<dbReference type="InterPro" id="IPR036873">
    <property type="entry name" value="Rhodanese-like_dom_sf"/>
</dbReference>
<dbReference type="CDD" id="cd01530">
    <property type="entry name" value="Cdc25"/>
    <property type="match status" value="1"/>
</dbReference>
<evidence type="ECO:0000259" key="12">
    <source>
        <dbReference type="PROSITE" id="PS50206"/>
    </source>
</evidence>
<evidence type="ECO:0000256" key="3">
    <source>
        <dbReference type="ARBA" id="ARBA00022618"/>
    </source>
</evidence>
<feature type="compositionally biased region" description="Low complexity" evidence="11">
    <location>
        <begin position="375"/>
        <end position="385"/>
    </location>
</feature>
<evidence type="ECO:0000256" key="10">
    <source>
        <dbReference type="RuleBase" id="RU368028"/>
    </source>
</evidence>
<feature type="domain" description="Rhodanese" evidence="12">
    <location>
        <begin position="442"/>
        <end position="557"/>
    </location>
</feature>
<evidence type="ECO:0000256" key="7">
    <source>
        <dbReference type="ARBA" id="ARBA00023306"/>
    </source>
</evidence>
<dbReference type="GO" id="GO:0000086">
    <property type="term" value="P:G2/M transition of mitotic cell cycle"/>
    <property type="evidence" value="ECO:0007669"/>
    <property type="project" value="TreeGrafter"/>
</dbReference>
<keyword evidence="5 10" id="KW-0378">Hydrolase</keyword>
<evidence type="ECO:0000256" key="9">
    <source>
        <dbReference type="ARBA" id="ARBA00067190"/>
    </source>
</evidence>
<dbReference type="PROSITE" id="PS50206">
    <property type="entry name" value="RHODANESE_3"/>
    <property type="match status" value="1"/>
</dbReference>
<proteinExistence type="inferred from homology"/>
<feature type="region of interest" description="Disordered" evidence="11">
    <location>
        <begin position="637"/>
        <end position="659"/>
    </location>
</feature>
<comment type="function">
    <text evidence="10">Tyrosine protein phosphatase which functions as a dosage-dependent inducer of mitotic progression.</text>
</comment>
<dbReference type="InterPro" id="IPR000751">
    <property type="entry name" value="MPI_Phosphatase"/>
</dbReference>
<gene>
    <name evidence="13" type="ORF">OE88DRAFT_1623246</name>
</gene>
<feature type="region of interest" description="Disordered" evidence="11">
    <location>
        <begin position="107"/>
        <end position="175"/>
    </location>
</feature>
<dbReference type="EC" id="3.1.3.48" evidence="2 10"/>
<comment type="catalytic activity">
    <reaction evidence="8 10">
        <text>O-phospho-L-tyrosyl-[protein] + H2O = L-tyrosyl-[protein] + phosphate</text>
        <dbReference type="Rhea" id="RHEA:10684"/>
        <dbReference type="Rhea" id="RHEA-COMP:10136"/>
        <dbReference type="Rhea" id="RHEA-COMP:20101"/>
        <dbReference type="ChEBI" id="CHEBI:15377"/>
        <dbReference type="ChEBI" id="CHEBI:43474"/>
        <dbReference type="ChEBI" id="CHEBI:46858"/>
        <dbReference type="ChEBI" id="CHEBI:61978"/>
        <dbReference type="EC" id="3.1.3.48"/>
    </reaction>
</comment>
<evidence type="ECO:0000256" key="6">
    <source>
        <dbReference type="ARBA" id="ARBA00022912"/>
    </source>
</evidence>
<dbReference type="Pfam" id="PF00581">
    <property type="entry name" value="Rhodanese"/>
    <property type="match status" value="1"/>
</dbReference>
<organism evidence="13 14">
    <name type="scientific">Heliocybe sulcata</name>
    <dbReference type="NCBI Taxonomy" id="5364"/>
    <lineage>
        <taxon>Eukaryota</taxon>
        <taxon>Fungi</taxon>
        <taxon>Dikarya</taxon>
        <taxon>Basidiomycota</taxon>
        <taxon>Agaricomycotina</taxon>
        <taxon>Agaricomycetes</taxon>
        <taxon>Gloeophyllales</taxon>
        <taxon>Gloeophyllaceae</taxon>
        <taxon>Heliocybe</taxon>
    </lineage>
</organism>
<dbReference type="GO" id="GO:0010971">
    <property type="term" value="P:positive regulation of G2/M transition of mitotic cell cycle"/>
    <property type="evidence" value="ECO:0007669"/>
    <property type="project" value="TreeGrafter"/>
</dbReference>
<feature type="region of interest" description="Disordered" evidence="11">
    <location>
        <begin position="1"/>
        <end position="31"/>
    </location>
</feature>
<keyword evidence="6 10" id="KW-0904">Protein phosphatase</keyword>
<dbReference type="GO" id="GO:0005634">
    <property type="term" value="C:nucleus"/>
    <property type="evidence" value="ECO:0007669"/>
    <property type="project" value="TreeGrafter"/>
</dbReference>
<dbReference type="EMBL" id="ML213505">
    <property type="protein sequence ID" value="TFK54845.1"/>
    <property type="molecule type" value="Genomic_DNA"/>
</dbReference>
<dbReference type="PANTHER" id="PTHR10828:SF17">
    <property type="entry name" value="PROTEIN-TYROSINE-PHOSPHATASE"/>
    <property type="match status" value="1"/>
</dbReference>
<dbReference type="STRING" id="5364.A0A5C3NCW5"/>
<evidence type="ECO:0000313" key="13">
    <source>
        <dbReference type="EMBL" id="TFK54845.1"/>
    </source>
</evidence>
<keyword evidence="14" id="KW-1185">Reference proteome</keyword>
<dbReference type="Proteomes" id="UP000305948">
    <property type="component" value="Unassembled WGS sequence"/>
</dbReference>
<dbReference type="GO" id="GO:0005737">
    <property type="term" value="C:cytoplasm"/>
    <property type="evidence" value="ECO:0007669"/>
    <property type="project" value="TreeGrafter"/>
</dbReference>
<dbReference type="Gene3D" id="3.40.250.10">
    <property type="entry name" value="Rhodanese-like domain"/>
    <property type="match status" value="1"/>
</dbReference>
<feature type="region of interest" description="Disordered" evidence="11">
    <location>
        <begin position="338"/>
        <end position="388"/>
    </location>
</feature>
<dbReference type="SMART" id="SM00450">
    <property type="entry name" value="RHOD"/>
    <property type="match status" value="1"/>
</dbReference>
<dbReference type="GO" id="GO:0051301">
    <property type="term" value="P:cell division"/>
    <property type="evidence" value="ECO:0007669"/>
    <property type="project" value="UniProtKB-UniRule"/>
</dbReference>
<keyword evidence="3 10" id="KW-0132">Cell division</keyword>
<feature type="region of interest" description="Disordered" evidence="11">
    <location>
        <begin position="56"/>
        <end position="91"/>
    </location>
</feature>
<evidence type="ECO:0000256" key="4">
    <source>
        <dbReference type="ARBA" id="ARBA00022776"/>
    </source>
</evidence>
<evidence type="ECO:0000313" key="14">
    <source>
        <dbReference type="Proteomes" id="UP000305948"/>
    </source>
</evidence>
<dbReference type="GO" id="GO:0004725">
    <property type="term" value="F:protein tyrosine phosphatase activity"/>
    <property type="evidence" value="ECO:0007669"/>
    <property type="project" value="UniProtKB-UniRule"/>
</dbReference>
<protein>
    <recommendedName>
        <fullName evidence="9 10">M-phase inducer phosphatase</fullName>
        <ecNumber evidence="2 10">3.1.3.48</ecNumber>
    </recommendedName>
</protein>
<evidence type="ECO:0000256" key="1">
    <source>
        <dbReference type="ARBA" id="ARBA00011065"/>
    </source>
</evidence>
<feature type="compositionally biased region" description="Acidic residues" evidence="11">
    <location>
        <begin position="637"/>
        <end position="646"/>
    </location>
</feature>
<evidence type="ECO:0000256" key="5">
    <source>
        <dbReference type="ARBA" id="ARBA00022801"/>
    </source>
</evidence>
<evidence type="ECO:0000256" key="8">
    <source>
        <dbReference type="ARBA" id="ARBA00051722"/>
    </source>
</evidence>
<dbReference type="OrthoDB" id="26523at2759"/>
<dbReference type="InterPro" id="IPR001763">
    <property type="entry name" value="Rhodanese-like_dom"/>
</dbReference>
<dbReference type="AlphaFoldDB" id="A0A5C3NCW5"/>
<feature type="compositionally biased region" description="Low complexity" evidence="11">
    <location>
        <begin position="75"/>
        <end position="85"/>
    </location>
</feature>
<feature type="compositionally biased region" description="Polar residues" evidence="11">
    <location>
        <begin position="7"/>
        <end position="29"/>
    </location>
</feature>
<dbReference type="PANTHER" id="PTHR10828">
    <property type="entry name" value="M-PHASE INDUCER PHOSPHATASE DUAL SPECIFICITY PHOSPHATASE CDC25"/>
    <property type="match status" value="1"/>
</dbReference>
<dbReference type="PRINTS" id="PR00716">
    <property type="entry name" value="MPIPHPHTASE"/>
</dbReference>
<feature type="compositionally biased region" description="Polar residues" evidence="11">
    <location>
        <begin position="119"/>
        <end position="130"/>
    </location>
</feature>
<name>A0A5C3NCW5_9AGAM</name>
<sequence length="685" mass="74801">MAFFNPPATSAQYRSASTLPSRNFRQSWPRTPDDLDEFLSSDLELSFASTMSINSPVEQRKSLQPMESPVPMDISPAPARPSSPRDLIGKPLIGSVFSHDHRLFGRDRSNSELLRSPQAAKSGSMSSSGHMQRPGLPSDWYSPGPPQESHPASVNSLKQPLGSLSSPESEDAMDIDSCNSSLSVEEVEALTTEPTVTSFNALFFDTTSPRRNSAESPVFSARSRRLSLSPERVLKFDDLASSSPAPLHSSPSERKFERIASAPLGKPVPSLGRLAAKPRRPTLSSLVGTSEQPIQSAYPVLTTADDSFEAHLAPAPPPVRRAFSAMLPNLADQSFSDDSFDASFDGGDNDSPAHAYVQRQKTQRRSGGMEEFKTTKAASPAAAPSNLQESPSARFLTAGMPGFGDNEAHGKILPCHRVREDGLMRITPRTYNELADGHYDHRVQEFFVIDCRFDYEYHGGHIAGAINLNTTAAVEEMLLGPLINKPAPSVSGDPCKKTILIFHCEFSAKRAPTFAKHLRSKDRAINNHVYPRIHFPEVYILEGGYSQYYKESGARCQPCGYVRMDDPKYASSRREDIDQFRKTKFGRTKSYAFGDKKLPSYAGANLPKRHTVPGGTLFGAAKRPNSMIGLATLDEDGMDNADDTDTDLGGSPCPPPTKNIVTKGKKLGRAPLGRAETFGPSRFAF</sequence>
<evidence type="ECO:0000256" key="2">
    <source>
        <dbReference type="ARBA" id="ARBA00013064"/>
    </source>
</evidence>
<dbReference type="GO" id="GO:0110032">
    <property type="term" value="P:positive regulation of G2/MI transition of meiotic cell cycle"/>
    <property type="evidence" value="ECO:0007669"/>
    <property type="project" value="TreeGrafter"/>
</dbReference>
<evidence type="ECO:0000256" key="11">
    <source>
        <dbReference type="SAM" id="MobiDB-lite"/>
    </source>
</evidence>